<dbReference type="EMBL" id="CM023481">
    <property type="protein sequence ID" value="KAH6945445.1"/>
    <property type="molecule type" value="Genomic_DNA"/>
</dbReference>
<dbReference type="Proteomes" id="UP000821845">
    <property type="component" value="Chromosome 1"/>
</dbReference>
<gene>
    <name evidence="1" type="ORF">HPB50_008499</name>
</gene>
<reference evidence="1" key="1">
    <citation type="submission" date="2020-05" db="EMBL/GenBank/DDBJ databases">
        <title>Large-scale comparative analyses of tick genomes elucidate their genetic diversity and vector capacities.</title>
        <authorList>
            <person name="Jia N."/>
            <person name="Wang J."/>
            <person name="Shi W."/>
            <person name="Du L."/>
            <person name="Sun Y."/>
            <person name="Zhan W."/>
            <person name="Jiang J."/>
            <person name="Wang Q."/>
            <person name="Zhang B."/>
            <person name="Ji P."/>
            <person name="Sakyi L.B."/>
            <person name="Cui X."/>
            <person name="Yuan T."/>
            <person name="Jiang B."/>
            <person name="Yang W."/>
            <person name="Lam T.T.-Y."/>
            <person name="Chang Q."/>
            <person name="Ding S."/>
            <person name="Wang X."/>
            <person name="Zhu J."/>
            <person name="Ruan X."/>
            <person name="Zhao L."/>
            <person name="Wei J."/>
            <person name="Que T."/>
            <person name="Du C."/>
            <person name="Cheng J."/>
            <person name="Dai P."/>
            <person name="Han X."/>
            <person name="Huang E."/>
            <person name="Gao Y."/>
            <person name="Liu J."/>
            <person name="Shao H."/>
            <person name="Ye R."/>
            <person name="Li L."/>
            <person name="Wei W."/>
            <person name="Wang X."/>
            <person name="Wang C."/>
            <person name="Yang T."/>
            <person name="Huo Q."/>
            <person name="Li W."/>
            <person name="Guo W."/>
            <person name="Chen H."/>
            <person name="Zhou L."/>
            <person name="Ni X."/>
            <person name="Tian J."/>
            <person name="Zhou Y."/>
            <person name="Sheng Y."/>
            <person name="Liu T."/>
            <person name="Pan Y."/>
            <person name="Xia L."/>
            <person name="Li J."/>
            <person name="Zhao F."/>
            <person name="Cao W."/>
        </authorList>
    </citation>
    <scope>NUCLEOTIDE SEQUENCE</scope>
    <source>
        <strain evidence="1">Hyas-2018</strain>
    </source>
</reference>
<sequence length="160" mass="18442">MDDDQKAKAHRARHSGRKADKKEKKNENVQELTAKQRNPKAFSVQSVQKAEKKFRRLTLLECNNDINCMIDVAKVADLVLLMVDASYGFEMETFEFLNICQVHGFPRIMGVLSHLDMIKNAKALRHTKKQMKHRFWTEIYQASFGYSIAIIVDIARTAAE</sequence>
<evidence type="ECO:0000313" key="1">
    <source>
        <dbReference type="EMBL" id="KAH6945445.1"/>
    </source>
</evidence>
<protein>
    <submittedName>
        <fullName evidence="1">Uncharacterized protein</fullName>
    </submittedName>
</protein>
<organism evidence="1 2">
    <name type="scientific">Hyalomma asiaticum</name>
    <name type="common">Tick</name>
    <dbReference type="NCBI Taxonomy" id="266040"/>
    <lineage>
        <taxon>Eukaryota</taxon>
        <taxon>Metazoa</taxon>
        <taxon>Ecdysozoa</taxon>
        <taxon>Arthropoda</taxon>
        <taxon>Chelicerata</taxon>
        <taxon>Arachnida</taxon>
        <taxon>Acari</taxon>
        <taxon>Parasitiformes</taxon>
        <taxon>Ixodida</taxon>
        <taxon>Ixodoidea</taxon>
        <taxon>Ixodidae</taxon>
        <taxon>Hyalomminae</taxon>
        <taxon>Hyalomma</taxon>
    </lineage>
</organism>
<comment type="caution">
    <text evidence="1">The sequence shown here is derived from an EMBL/GenBank/DDBJ whole genome shotgun (WGS) entry which is preliminary data.</text>
</comment>
<keyword evidence="2" id="KW-1185">Reference proteome</keyword>
<accession>A0ACB7TET6</accession>
<proteinExistence type="predicted"/>
<name>A0ACB7TET6_HYAAI</name>
<evidence type="ECO:0000313" key="2">
    <source>
        <dbReference type="Proteomes" id="UP000821845"/>
    </source>
</evidence>